<dbReference type="PROSITE" id="PS00136">
    <property type="entry name" value="SUBTILASE_ASP"/>
    <property type="match status" value="1"/>
</dbReference>
<evidence type="ECO:0000256" key="4">
    <source>
        <dbReference type="ARBA" id="ARBA00022670"/>
    </source>
</evidence>
<dbReference type="Proteomes" id="UP000040453">
    <property type="component" value="Unassembled WGS sequence"/>
</dbReference>
<dbReference type="InterPro" id="IPR046450">
    <property type="entry name" value="PA_dom_sf"/>
</dbReference>
<feature type="chain" id="PRO_5001986310" evidence="11">
    <location>
        <begin position="27"/>
        <end position="739"/>
    </location>
</feature>
<keyword evidence="16" id="KW-1185">Reference proteome</keyword>
<proteinExistence type="inferred from homology"/>
<dbReference type="InterPro" id="IPR032879">
    <property type="entry name" value="FixG_C"/>
</dbReference>
<dbReference type="InterPro" id="IPR050131">
    <property type="entry name" value="Peptidase_S8_subtilisin-like"/>
</dbReference>
<feature type="domain" description="PA" evidence="13">
    <location>
        <begin position="335"/>
        <end position="404"/>
    </location>
</feature>
<dbReference type="GO" id="GO:0004252">
    <property type="term" value="F:serine-type endopeptidase activity"/>
    <property type="evidence" value="ECO:0007669"/>
    <property type="project" value="UniProtKB-UniRule"/>
</dbReference>
<keyword evidence="2" id="KW-0134">Cell wall</keyword>
<dbReference type="InterPro" id="IPR023827">
    <property type="entry name" value="Peptidase_S8_Asp-AS"/>
</dbReference>
<dbReference type="PANTHER" id="PTHR43806:SF65">
    <property type="entry name" value="SERINE PROTEASE APRX"/>
    <property type="match status" value="1"/>
</dbReference>
<keyword evidence="7 9" id="KW-0720">Serine protease</keyword>
<dbReference type="CDD" id="cd07474">
    <property type="entry name" value="Peptidases_S8_subtilisin_Vpr-like"/>
    <property type="match status" value="1"/>
</dbReference>
<feature type="signal peptide" evidence="11">
    <location>
        <begin position="1"/>
        <end position="26"/>
    </location>
</feature>
<dbReference type="InterPro" id="IPR036852">
    <property type="entry name" value="Peptidase_S8/S53_dom_sf"/>
</dbReference>
<evidence type="ECO:0000256" key="5">
    <source>
        <dbReference type="ARBA" id="ARBA00022729"/>
    </source>
</evidence>
<evidence type="ECO:0000256" key="11">
    <source>
        <dbReference type="SAM" id="SignalP"/>
    </source>
</evidence>
<protein>
    <submittedName>
        <fullName evidence="15">Minor extracellular protease vpr</fullName>
    </submittedName>
</protein>
<dbReference type="Gene3D" id="3.50.30.30">
    <property type="match status" value="1"/>
</dbReference>
<dbReference type="AlphaFoldDB" id="A0A0A1MLT0"/>
<accession>A0A0A1MLT0</accession>
<dbReference type="SUPFAM" id="SSF52025">
    <property type="entry name" value="PA domain"/>
    <property type="match status" value="1"/>
</dbReference>
<sequence length="739" mass="81480">MWKKVLYSLVICLFLMQLQTITVYHADNPKQTLIIEVEGDPHEVKEEIEAYHPFVEVVAVYDIVFDGLAVEGKGEQLAELGSIEQVKTFHQVQTYETLPQQTNSADVTEEMDFSAPEPQDLNTTPFTGDGVKVGVIDTGIDYNHNDLQKNYQGGYDLVDFDDDPMETTPEEGQPTAHGTHVAGIIAGNGEINGVAPDAEIYSYRALGPGGSGSSVQVLAAIEKAIEDEMDIINLSLGNDVNVPDYPTSMAVNRASELGMIVVIANGNSGPDAWTVGSPATADKSVSVGASTTPQKEPVLADTFEEKEIPLIEAIGAEPWELDRSYELADMDNLEQGESLQGKIAVAKRKEIPFFELALQAESLGAEALIIYNSEPGPLQASVENNRQPVTIPVASIQQEEGEWLQTQINQGNYFIDSIQKESLLTIAPFSSRGPVTVQWAIKPDISAPGAAIWSTVPGGYQAMDGTSMAAPHVAGAFAVLKEAHPDWTNTQLIGALKTTAQPFEEQEVRLNATTQGMGLMQLDAAVDTPAIISDPQLEFGKLNQYQESFTETVTIENKTEKEQTYYFETPERKDGLVWSIPQSFTIEPGEQEEVTIELSMNRERLEEGVHEGWLTLKEDERSYALPYIIVNQEADQPKTAGFEFYLEPFENADYKYQFFVTEPVKSLDVSLYHPETLLFERKLLEEAELEEGRHEGVISKEEAGAPGYYLALITAELEDGEFEQVETMVFIEDVQNVPQ</sequence>
<dbReference type="InterPro" id="IPR003137">
    <property type="entry name" value="PA_domain"/>
</dbReference>
<dbReference type="Pfam" id="PF02225">
    <property type="entry name" value="PA"/>
    <property type="match status" value="1"/>
</dbReference>
<dbReference type="PROSITE" id="PS51892">
    <property type="entry name" value="SUBTILASE"/>
    <property type="match status" value="1"/>
</dbReference>
<evidence type="ECO:0000256" key="8">
    <source>
        <dbReference type="PIRSR" id="PIRSR615500-1"/>
    </source>
</evidence>
<dbReference type="Pfam" id="PF11614">
    <property type="entry name" value="FixG_C"/>
    <property type="match status" value="1"/>
</dbReference>
<evidence type="ECO:0000313" key="16">
    <source>
        <dbReference type="Proteomes" id="UP000040453"/>
    </source>
</evidence>
<dbReference type="InterPro" id="IPR000209">
    <property type="entry name" value="Peptidase_S8/S53_dom"/>
</dbReference>
<evidence type="ECO:0000256" key="2">
    <source>
        <dbReference type="ARBA" id="ARBA00022512"/>
    </source>
</evidence>
<keyword evidence="3" id="KW-0964">Secreted</keyword>
<evidence type="ECO:0000256" key="9">
    <source>
        <dbReference type="PROSITE-ProRule" id="PRU01240"/>
    </source>
</evidence>
<evidence type="ECO:0000256" key="6">
    <source>
        <dbReference type="ARBA" id="ARBA00022801"/>
    </source>
</evidence>
<evidence type="ECO:0000256" key="7">
    <source>
        <dbReference type="ARBA" id="ARBA00022825"/>
    </source>
</evidence>
<dbReference type="InterPro" id="IPR022398">
    <property type="entry name" value="Peptidase_S8_His-AS"/>
</dbReference>
<evidence type="ECO:0000259" key="14">
    <source>
        <dbReference type="Pfam" id="PF11614"/>
    </source>
</evidence>
<dbReference type="Pfam" id="PF00082">
    <property type="entry name" value="Peptidase_S8"/>
    <property type="match status" value="1"/>
</dbReference>
<keyword evidence="4 9" id="KW-0645">Protease</keyword>
<dbReference type="PANTHER" id="PTHR43806">
    <property type="entry name" value="PEPTIDASE S8"/>
    <property type="match status" value="1"/>
</dbReference>
<dbReference type="RefSeq" id="WP_042529496.1">
    <property type="nucleotide sequence ID" value="NZ_CDGG01000001.1"/>
</dbReference>
<comment type="similarity">
    <text evidence="1 9 10">Belongs to the peptidase S8 family.</text>
</comment>
<evidence type="ECO:0000256" key="10">
    <source>
        <dbReference type="RuleBase" id="RU003355"/>
    </source>
</evidence>
<evidence type="ECO:0000259" key="12">
    <source>
        <dbReference type="Pfam" id="PF00082"/>
    </source>
</evidence>
<feature type="active site" description="Charge relay system" evidence="8 9">
    <location>
        <position position="467"/>
    </location>
</feature>
<organism evidence="15 16">
    <name type="scientific">Oceanobacillus oncorhynchi</name>
    <dbReference type="NCBI Taxonomy" id="545501"/>
    <lineage>
        <taxon>Bacteria</taxon>
        <taxon>Bacillati</taxon>
        <taxon>Bacillota</taxon>
        <taxon>Bacilli</taxon>
        <taxon>Bacillales</taxon>
        <taxon>Bacillaceae</taxon>
        <taxon>Oceanobacillus</taxon>
    </lineage>
</organism>
<dbReference type="EMBL" id="CDGG01000001">
    <property type="protein sequence ID" value="CEI80769.1"/>
    <property type="molecule type" value="Genomic_DNA"/>
</dbReference>
<feature type="domain" description="Peptidase S8/S53" evidence="12">
    <location>
        <begin position="128"/>
        <end position="504"/>
    </location>
</feature>
<feature type="active site" description="Charge relay system" evidence="8 9">
    <location>
        <position position="137"/>
    </location>
</feature>
<dbReference type="GO" id="GO:0006508">
    <property type="term" value="P:proteolysis"/>
    <property type="evidence" value="ECO:0007669"/>
    <property type="project" value="UniProtKB-KW"/>
</dbReference>
<dbReference type="Gene3D" id="3.40.50.200">
    <property type="entry name" value="Peptidase S8/S53 domain"/>
    <property type="match status" value="1"/>
</dbReference>
<dbReference type="InterPro" id="IPR015500">
    <property type="entry name" value="Peptidase_S8_subtilisin-rel"/>
</dbReference>
<evidence type="ECO:0000256" key="1">
    <source>
        <dbReference type="ARBA" id="ARBA00011073"/>
    </source>
</evidence>
<keyword evidence="6 9" id="KW-0378">Hydrolase</keyword>
<evidence type="ECO:0000313" key="15">
    <source>
        <dbReference type="EMBL" id="CEI80769.1"/>
    </source>
</evidence>
<gene>
    <name evidence="15" type="primary">vpr</name>
    <name evidence="15" type="ORF">BN997_00578</name>
</gene>
<evidence type="ECO:0000256" key="3">
    <source>
        <dbReference type="ARBA" id="ARBA00022525"/>
    </source>
</evidence>
<dbReference type="InterPro" id="IPR013783">
    <property type="entry name" value="Ig-like_fold"/>
</dbReference>
<dbReference type="PROSITE" id="PS00138">
    <property type="entry name" value="SUBTILASE_SER"/>
    <property type="match status" value="1"/>
</dbReference>
<reference evidence="15 16" key="1">
    <citation type="submission" date="2014-11" db="EMBL/GenBank/DDBJ databases">
        <authorList>
            <person name="Urmite Genomes Urmite Genomes"/>
        </authorList>
    </citation>
    <scope>NUCLEOTIDE SEQUENCE [LARGE SCALE GENOMIC DNA]</scope>
    <source>
        <strain evidence="15 16">Oc5</strain>
    </source>
</reference>
<feature type="active site" description="Charge relay system" evidence="8 9">
    <location>
        <position position="177"/>
    </location>
</feature>
<keyword evidence="5 11" id="KW-0732">Signal</keyword>
<dbReference type="SUPFAM" id="SSF52743">
    <property type="entry name" value="Subtilisin-like"/>
    <property type="match status" value="1"/>
</dbReference>
<name>A0A0A1MLT0_9BACI</name>
<dbReference type="STRING" id="545501.BN997_00578"/>
<feature type="domain" description="FixG C-terminal immunoglobulin-like" evidence="14">
    <location>
        <begin position="552"/>
        <end position="619"/>
    </location>
</feature>
<dbReference type="InterPro" id="IPR034213">
    <property type="entry name" value="S8_Vpr-like"/>
</dbReference>
<dbReference type="PRINTS" id="PR00723">
    <property type="entry name" value="SUBTILISIN"/>
</dbReference>
<dbReference type="Gene3D" id="2.60.40.10">
    <property type="entry name" value="Immunoglobulins"/>
    <property type="match status" value="1"/>
</dbReference>
<evidence type="ECO:0000259" key="13">
    <source>
        <dbReference type="Pfam" id="PF02225"/>
    </source>
</evidence>
<dbReference type="PROSITE" id="PS00137">
    <property type="entry name" value="SUBTILASE_HIS"/>
    <property type="match status" value="1"/>
</dbReference>
<dbReference type="InterPro" id="IPR023828">
    <property type="entry name" value="Peptidase_S8_Ser-AS"/>
</dbReference>